<feature type="transmembrane region" description="Helical" evidence="8">
    <location>
        <begin position="302"/>
        <end position="323"/>
    </location>
</feature>
<feature type="transmembrane region" description="Helical" evidence="8">
    <location>
        <begin position="199"/>
        <end position="217"/>
    </location>
</feature>
<organism evidence="10 11">
    <name type="scientific">Actinomadura barringtoniae</name>
    <dbReference type="NCBI Taxonomy" id="1427535"/>
    <lineage>
        <taxon>Bacteria</taxon>
        <taxon>Bacillati</taxon>
        <taxon>Actinomycetota</taxon>
        <taxon>Actinomycetes</taxon>
        <taxon>Streptosporangiales</taxon>
        <taxon>Thermomonosporaceae</taxon>
        <taxon>Actinomadura</taxon>
    </lineage>
</organism>
<feature type="transmembrane region" description="Helical" evidence="8">
    <location>
        <begin position="359"/>
        <end position="380"/>
    </location>
</feature>
<dbReference type="SUPFAM" id="SSF103473">
    <property type="entry name" value="MFS general substrate transporter"/>
    <property type="match status" value="2"/>
</dbReference>
<dbReference type="RefSeq" id="WP_208261038.1">
    <property type="nucleotide sequence ID" value="NZ_JAGEOJ010000018.1"/>
</dbReference>
<feature type="transmembrane region" description="Helical" evidence="8">
    <location>
        <begin position="438"/>
        <end position="461"/>
    </location>
</feature>
<dbReference type="GO" id="GO:0022857">
    <property type="term" value="F:transmembrane transporter activity"/>
    <property type="evidence" value="ECO:0007669"/>
    <property type="project" value="InterPro"/>
</dbReference>
<accession>A0A939T7E4</accession>
<dbReference type="Pfam" id="PF07690">
    <property type="entry name" value="MFS_1"/>
    <property type="match status" value="1"/>
</dbReference>
<feature type="transmembrane region" description="Helical" evidence="8">
    <location>
        <begin position="229"/>
        <end position="248"/>
    </location>
</feature>
<evidence type="ECO:0000256" key="8">
    <source>
        <dbReference type="SAM" id="Phobius"/>
    </source>
</evidence>
<protein>
    <submittedName>
        <fullName evidence="10">MFS transporter</fullName>
    </submittedName>
</protein>
<evidence type="ECO:0000313" key="10">
    <source>
        <dbReference type="EMBL" id="MBO2453023.1"/>
    </source>
</evidence>
<gene>
    <name evidence="10" type="ORF">J4573_38435</name>
</gene>
<evidence type="ECO:0000256" key="7">
    <source>
        <dbReference type="SAM" id="MobiDB-lite"/>
    </source>
</evidence>
<dbReference type="InterPro" id="IPR020846">
    <property type="entry name" value="MFS_dom"/>
</dbReference>
<comment type="caution">
    <text evidence="10">The sequence shown here is derived from an EMBL/GenBank/DDBJ whole genome shotgun (WGS) entry which is preliminary data.</text>
</comment>
<name>A0A939T7E4_9ACTN</name>
<sequence length="503" mass="50938">MPETARRRGLALALLAATQFVLVLDASIVGVALPSIGRDLKFAPEDLSWVANAYTLTFGGLLLLGGRAADLFGRRRMFMIGMAMFAASSLAGALSVNAAMLVGARAVQGIGAAVVAPAALSLIMTIFEPGEERNKAMGVFGAVAGAGGAAGSILGGVLTEWFGWEATLYVNVPIGALAIALAPRLLPEASDENAHGFDVVGAVTATGGLALLVYALVDANNAGWKSAQTIGFIAVSLVLIALFFVIEARSKHPLMPLRIFRQATLRSSNILALLLTLSMFPLFFYLTFYLQQVLGFGPVKAGLAQLPIAITIAITAGATSSLIGRVGIKLPTIAGLLVTGAGLAWFSRMSADGSFLGDVLGPTLVIGVGSGLAFVTTTVGGTSTDRADEAGLASGIFNTAQQFGGSLGLAVVVAVATAKTNDVFKGGERVAAVALTEGYRAGMLTAAGIAIVAGLVAIVLLPGRAKTAVAPVDVDSDSGSGSGSDSGDAGPEVTRSETSDARA</sequence>
<evidence type="ECO:0000256" key="2">
    <source>
        <dbReference type="ARBA" id="ARBA00022448"/>
    </source>
</evidence>
<feature type="domain" description="Major facilitator superfamily (MFS) profile" evidence="9">
    <location>
        <begin position="11"/>
        <end position="465"/>
    </location>
</feature>
<dbReference type="InterPro" id="IPR005829">
    <property type="entry name" value="Sugar_transporter_CS"/>
</dbReference>
<dbReference type="CDD" id="cd17321">
    <property type="entry name" value="MFS_MMR_MDR_like"/>
    <property type="match status" value="1"/>
</dbReference>
<feature type="transmembrane region" description="Helical" evidence="8">
    <location>
        <begin position="139"/>
        <end position="162"/>
    </location>
</feature>
<feature type="region of interest" description="Disordered" evidence="7">
    <location>
        <begin position="471"/>
        <end position="503"/>
    </location>
</feature>
<dbReference type="PRINTS" id="PR01036">
    <property type="entry name" value="TCRTETB"/>
</dbReference>
<evidence type="ECO:0000256" key="6">
    <source>
        <dbReference type="ARBA" id="ARBA00023136"/>
    </source>
</evidence>
<keyword evidence="6 8" id="KW-0472">Membrane</keyword>
<dbReference type="GO" id="GO:0005886">
    <property type="term" value="C:plasma membrane"/>
    <property type="evidence" value="ECO:0007669"/>
    <property type="project" value="UniProtKB-SubCell"/>
</dbReference>
<keyword evidence="11" id="KW-1185">Reference proteome</keyword>
<feature type="transmembrane region" description="Helical" evidence="8">
    <location>
        <begin position="106"/>
        <end position="127"/>
    </location>
</feature>
<dbReference type="PROSITE" id="PS50850">
    <property type="entry name" value="MFS"/>
    <property type="match status" value="1"/>
</dbReference>
<feature type="transmembrane region" description="Helical" evidence="8">
    <location>
        <begin position="392"/>
        <end position="418"/>
    </location>
</feature>
<comment type="subcellular location">
    <subcellularLocation>
        <location evidence="1">Cell membrane</location>
        <topology evidence="1">Multi-pass membrane protein</topology>
    </subcellularLocation>
</comment>
<keyword evidence="5 8" id="KW-1133">Transmembrane helix</keyword>
<feature type="compositionally biased region" description="Basic and acidic residues" evidence="7">
    <location>
        <begin position="494"/>
        <end position="503"/>
    </location>
</feature>
<dbReference type="NCBIfam" id="TIGR00711">
    <property type="entry name" value="efflux_EmrB"/>
    <property type="match status" value="1"/>
</dbReference>
<evidence type="ECO:0000259" key="9">
    <source>
        <dbReference type="PROSITE" id="PS50850"/>
    </source>
</evidence>
<evidence type="ECO:0000256" key="3">
    <source>
        <dbReference type="ARBA" id="ARBA00022475"/>
    </source>
</evidence>
<feature type="transmembrane region" description="Helical" evidence="8">
    <location>
        <begin position="48"/>
        <end position="66"/>
    </location>
</feature>
<feature type="compositionally biased region" description="Low complexity" evidence="7">
    <location>
        <begin position="471"/>
        <end position="491"/>
    </location>
</feature>
<keyword evidence="3" id="KW-1003">Cell membrane</keyword>
<dbReference type="PROSITE" id="PS00216">
    <property type="entry name" value="SUGAR_TRANSPORT_1"/>
    <property type="match status" value="1"/>
</dbReference>
<dbReference type="InterPro" id="IPR036259">
    <property type="entry name" value="MFS_trans_sf"/>
</dbReference>
<keyword evidence="2" id="KW-0813">Transport</keyword>
<feature type="transmembrane region" description="Helical" evidence="8">
    <location>
        <begin position="78"/>
        <end position="100"/>
    </location>
</feature>
<dbReference type="InterPro" id="IPR011701">
    <property type="entry name" value="MFS"/>
</dbReference>
<reference evidence="10" key="1">
    <citation type="submission" date="2021-03" db="EMBL/GenBank/DDBJ databases">
        <authorList>
            <person name="Kanchanasin P."/>
            <person name="Saeng-In P."/>
            <person name="Phongsopitanun W."/>
            <person name="Yuki M."/>
            <person name="Kudo T."/>
            <person name="Ohkuma M."/>
            <person name="Tanasupawat S."/>
        </authorList>
    </citation>
    <scope>NUCLEOTIDE SEQUENCE</scope>
    <source>
        <strain evidence="10">GKU 128</strain>
    </source>
</reference>
<keyword evidence="4 8" id="KW-0812">Transmembrane</keyword>
<dbReference type="EMBL" id="JAGEOJ010000018">
    <property type="protein sequence ID" value="MBO2453023.1"/>
    <property type="molecule type" value="Genomic_DNA"/>
</dbReference>
<evidence type="ECO:0000313" key="11">
    <source>
        <dbReference type="Proteomes" id="UP000669179"/>
    </source>
</evidence>
<dbReference type="PANTHER" id="PTHR42718:SF46">
    <property type="entry name" value="BLR6921 PROTEIN"/>
    <property type="match status" value="1"/>
</dbReference>
<dbReference type="Gene3D" id="1.20.1250.20">
    <property type="entry name" value="MFS general substrate transporter like domains"/>
    <property type="match status" value="1"/>
</dbReference>
<feature type="transmembrane region" description="Helical" evidence="8">
    <location>
        <begin position="330"/>
        <end position="347"/>
    </location>
</feature>
<dbReference type="PANTHER" id="PTHR42718">
    <property type="entry name" value="MAJOR FACILITATOR SUPERFAMILY MULTIDRUG TRANSPORTER MFSC"/>
    <property type="match status" value="1"/>
</dbReference>
<dbReference type="Proteomes" id="UP000669179">
    <property type="component" value="Unassembled WGS sequence"/>
</dbReference>
<evidence type="ECO:0000256" key="5">
    <source>
        <dbReference type="ARBA" id="ARBA00022989"/>
    </source>
</evidence>
<feature type="transmembrane region" description="Helical" evidence="8">
    <location>
        <begin position="168"/>
        <end position="187"/>
    </location>
</feature>
<dbReference type="Gene3D" id="1.20.1720.10">
    <property type="entry name" value="Multidrug resistance protein D"/>
    <property type="match status" value="1"/>
</dbReference>
<dbReference type="AlphaFoldDB" id="A0A939T7E4"/>
<proteinExistence type="predicted"/>
<feature type="transmembrane region" description="Helical" evidence="8">
    <location>
        <begin position="269"/>
        <end position="290"/>
    </location>
</feature>
<evidence type="ECO:0000256" key="4">
    <source>
        <dbReference type="ARBA" id="ARBA00022692"/>
    </source>
</evidence>
<evidence type="ECO:0000256" key="1">
    <source>
        <dbReference type="ARBA" id="ARBA00004651"/>
    </source>
</evidence>
<dbReference type="InterPro" id="IPR004638">
    <property type="entry name" value="EmrB-like"/>
</dbReference>